<dbReference type="InterPro" id="IPR013324">
    <property type="entry name" value="RNA_pol_sigma_r3/r4-like"/>
</dbReference>
<proteinExistence type="inferred from homology"/>
<comment type="similarity">
    <text evidence="1">Belongs to the sigma-70 factor family. ECF subfamily.</text>
</comment>
<dbReference type="InterPro" id="IPR013325">
    <property type="entry name" value="RNA_pol_sigma_r2"/>
</dbReference>
<dbReference type="InterPro" id="IPR013249">
    <property type="entry name" value="RNA_pol_sigma70_r4_t2"/>
</dbReference>
<dbReference type="AlphaFoldDB" id="D3DH11"/>
<dbReference type="NCBIfam" id="TIGR02937">
    <property type="entry name" value="sigma70-ECF"/>
    <property type="match status" value="1"/>
</dbReference>
<evidence type="ECO:0000256" key="3">
    <source>
        <dbReference type="ARBA" id="ARBA00023082"/>
    </source>
</evidence>
<evidence type="ECO:0000313" key="8">
    <source>
        <dbReference type="Proteomes" id="UP000002574"/>
    </source>
</evidence>
<evidence type="ECO:0000256" key="4">
    <source>
        <dbReference type="ARBA" id="ARBA00023163"/>
    </source>
</evidence>
<keyword evidence="8" id="KW-1185">Reference proteome</keyword>
<dbReference type="eggNOG" id="COG1595">
    <property type="taxonomic scope" value="Bacteria"/>
</dbReference>
<evidence type="ECO:0000313" key="7">
    <source>
        <dbReference type="EMBL" id="BAI69113.1"/>
    </source>
</evidence>
<dbReference type="Pfam" id="PF08281">
    <property type="entry name" value="Sigma70_r4_2"/>
    <property type="match status" value="1"/>
</dbReference>
<sequence>MRGIHIHYGRGLKILPMRDEELIKEIAKGNEKALKELMNLYRSRLFFYAYGILQNYEDAEEAVSETFYQVWRSAKSFRGGAKVSTWLFGITRNVSRNMLRKRIREPKTLEIMEQDALLDDTHLEDEDIQLIKEALERLSPAHREVLHLAFYEDFSYEEIANVLGVPLGTVKTRVFHAKRKLLEVINEELKKSL</sequence>
<keyword evidence="2" id="KW-0805">Transcription regulation</keyword>
<dbReference type="PANTHER" id="PTHR43133">
    <property type="entry name" value="RNA POLYMERASE ECF-TYPE SIGMA FACTO"/>
    <property type="match status" value="1"/>
</dbReference>
<dbReference type="InterPro" id="IPR039425">
    <property type="entry name" value="RNA_pol_sigma-70-like"/>
</dbReference>
<dbReference type="KEGG" id="hth:HTH_0652"/>
<evidence type="ECO:0000259" key="5">
    <source>
        <dbReference type="Pfam" id="PF04542"/>
    </source>
</evidence>
<keyword evidence="3" id="KW-0731">Sigma factor</keyword>
<dbReference type="InterPro" id="IPR007627">
    <property type="entry name" value="RNA_pol_sigma70_r2"/>
</dbReference>
<dbReference type="OrthoDB" id="9785675at2"/>
<gene>
    <name evidence="7" type="primary">rpoE</name>
    <name evidence="7" type="ordered locus">HTH_0652</name>
</gene>
<dbReference type="InterPro" id="IPR014284">
    <property type="entry name" value="RNA_pol_sigma-70_dom"/>
</dbReference>
<dbReference type="GO" id="GO:0016987">
    <property type="term" value="F:sigma factor activity"/>
    <property type="evidence" value="ECO:0007669"/>
    <property type="project" value="UniProtKB-KW"/>
</dbReference>
<dbReference type="STRING" id="608538.HTH_0652"/>
<organism evidence="7 8">
    <name type="scientific">Hydrogenobacter thermophilus (strain DSM 6534 / IAM 12695 / TK-6)</name>
    <dbReference type="NCBI Taxonomy" id="608538"/>
    <lineage>
        <taxon>Bacteria</taxon>
        <taxon>Pseudomonadati</taxon>
        <taxon>Aquificota</taxon>
        <taxon>Aquificia</taxon>
        <taxon>Aquificales</taxon>
        <taxon>Aquificaceae</taxon>
        <taxon>Hydrogenobacter</taxon>
    </lineage>
</organism>
<dbReference type="Pfam" id="PF04542">
    <property type="entry name" value="Sigma70_r2"/>
    <property type="match status" value="1"/>
</dbReference>
<dbReference type="SUPFAM" id="SSF88946">
    <property type="entry name" value="Sigma2 domain of RNA polymerase sigma factors"/>
    <property type="match status" value="1"/>
</dbReference>
<feature type="domain" description="RNA polymerase sigma-70 region 2" evidence="5">
    <location>
        <begin position="38"/>
        <end position="102"/>
    </location>
</feature>
<dbReference type="GO" id="GO:0006352">
    <property type="term" value="P:DNA-templated transcription initiation"/>
    <property type="evidence" value="ECO:0007669"/>
    <property type="project" value="InterPro"/>
</dbReference>
<keyword evidence="4" id="KW-0804">Transcription</keyword>
<feature type="domain" description="RNA polymerase sigma factor 70 region 4 type 2" evidence="6">
    <location>
        <begin position="129"/>
        <end position="181"/>
    </location>
</feature>
<evidence type="ECO:0000256" key="2">
    <source>
        <dbReference type="ARBA" id="ARBA00023015"/>
    </source>
</evidence>
<name>D3DH11_HYDTT</name>
<dbReference type="GO" id="GO:0003677">
    <property type="term" value="F:DNA binding"/>
    <property type="evidence" value="ECO:0007669"/>
    <property type="project" value="InterPro"/>
</dbReference>
<dbReference type="PANTHER" id="PTHR43133:SF51">
    <property type="entry name" value="RNA POLYMERASE SIGMA FACTOR"/>
    <property type="match status" value="1"/>
</dbReference>
<dbReference type="CDD" id="cd06171">
    <property type="entry name" value="Sigma70_r4"/>
    <property type="match status" value="1"/>
</dbReference>
<dbReference type="EMBL" id="AP011112">
    <property type="protein sequence ID" value="BAI69113.1"/>
    <property type="molecule type" value="Genomic_DNA"/>
</dbReference>
<dbReference type="SUPFAM" id="SSF88659">
    <property type="entry name" value="Sigma3 and sigma4 domains of RNA polymerase sigma factors"/>
    <property type="match status" value="1"/>
</dbReference>
<reference evidence="7 8" key="1">
    <citation type="journal article" date="2010" name="J. Bacteriol.">
        <title>Complete genome sequence of the thermophilic, obligately chemolithoautotrophic hydrogen-oxidizing bacterium Hydrogenobacter thermophilus TK-6.</title>
        <authorList>
            <person name="Arai H."/>
            <person name="Kanbe H."/>
            <person name="Ishii M."/>
            <person name="Igarashi Y."/>
        </authorList>
    </citation>
    <scope>NUCLEOTIDE SEQUENCE [LARGE SCALE GENOMIC DNA]</scope>
    <source>
        <strain evidence="8">DSM 6534 / IAM 12695 / TK-6 [Tokyo]</strain>
    </source>
</reference>
<dbReference type="Gene3D" id="1.10.10.10">
    <property type="entry name" value="Winged helix-like DNA-binding domain superfamily/Winged helix DNA-binding domain"/>
    <property type="match status" value="1"/>
</dbReference>
<dbReference type="Gene3D" id="1.10.1740.10">
    <property type="match status" value="1"/>
</dbReference>
<evidence type="ECO:0000259" key="6">
    <source>
        <dbReference type="Pfam" id="PF08281"/>
    </source>
</evidence>
<dbReference type="KEGG" id="hte:Hydth_0650"/>
<dbReference type="Proteomes" id="UP000002574">
    <property type="component" value="Chromosome"/>
</dbReference>
<protein>
    <submittedName>
        <fullName evidence="7">RNA polymerase ECF-type sigma factor</fullName>
    </submittedName>
</protein>
<accession>D3DH11</accession>
<evidence type="ECO:0000256" key="1">
    <source>
        <dbReference type="ARBA" id="ARBA00010641"/>
    </source>
</evidence>
<dbReference type="InterPro" id="IPR036388">
    <property type="entry name" value="WH-like_DNA-bd_sf"/>
</dbReference>